<evidence type="ECO:0000313" key="3">
    <source>
        <dbReference type="Proteomes" id="UP000887574"/>
    </source>
</evidence>
<evidence type="ECO:0000256" key="1">
    <source>
        <dbReference type="ARBA" id="ARBA00006678"/>
    </source>
</evidence>
<dbReference type="GO" id="GO:0005730">
    <property type="term" value="C:nucleolus"/>
    <property type="evidence" value="ECO:0007669"/>
    <property type="project" value="TreeGrafter"/>
</dbReference>
<comment type="similarity">
    <text evidence="1">Belongs to the RNase PH family.</text>
</comment>
<evidence type="ECO:0000259" key="2">
    <source>
        <dbReference type="Pfam" id="PF01138"/>
    </source>
</evidence>
<dbReference type="PANTHER" id="PTHR11953:SF0">
    <property type="entry name" value="EXOSOME COMPLEX COMPONENT RRP41"/>
    <property type="match status" value="1"/>
</dbReference>
<dbReference type="Pfam" id="PF01138">
    <property type="entry name" value="RNase_PH"/>
    <property type="match status" value="1"/>
</dbReference>
<dbReference type="Gene3D" id="3.30.230.70">
    <property type="entry name" value="GHMP Kinase, N-terminal domain"/>
    <property type="match status" value="1"/>
</dbReference>
<proteinExistence type="inferred from homology"/>
<dbReference type="GO" id="GO:0000176">
    <property type="term" value="C:nuclear exosome (RNase complex)"/>
    <property type="evidence" value="ECO:0007669"/>
    <property type="project" value="TreeGrafter"/>
</dbReference>
<accession>A0A915D0G8</accession>
<dbReference type="InterPro" id="IPR027408">
    <property type="entry name" value="PNPase/RNase_PH_dom_sf"/>
</dbReference>
<protein>
    <submittedName>
        <fullName evidence="4">Exoribonuclease phosphorolytic domain-containing protein</fullName>
    </submittedName>
</protein>
<sequence length="230" mass="24808">MNVINEFGYRQDGRKSNQIRNISYKMGSYPQADGSAYLEQGGTKVSCTVYGPHDMATFAVPDRRNRPRGDKRGNNHGRLLERAFESVILTGLYPRSQIDIFCEILEADGGNLAACVNAASLALADAGISIRGLISAVECGSVNGVPCADMSSRENNDVVPRVTLGTIGGTNQIVLLDMKNVVNEGRLPDLLEMGVTACAQVHACLETAILGHIKNAYNVKNQETIIPKQI</sequence>
<keyword evidence="3" id="KW-1185">Reference proteome</keyword>
<dbReference type="AlphaFoldDB" id="A0A915D0G8"/>
<dbReference type="WBParaSite" id="jg14088">
    <property type="protein sequence ID" value="jg14088"/>
    <property type="gene ID" value="jg14088"/>
</dbReference>
<name>A0A915D0G8_9BILA</name>
<dbReference type="GO" id="GO:0071028">
    <property type="term" value="P:nuclear mRNA surveillance"/>
    <property type="evidence" value="ECO:0007669"/>
    <property type="project" value="TreeGrafter"/>
</dbReference>
<dbReference type="GO" id="GO:0034475">
    <property type="term" value="P:U4 snRNA 3'-end processing"/>
    <property type="evidence" value="ECO:0007669"/>
    <property type="project" value="TreeGrafter"/>
</dbReference>
<dbReference type="GO" id="GO:0000177">
    <property type="term" value="C:cytoplasmic exosome (RNase complex)"/>
    <property type="evidence" value="ECO:0007669"/>
    <property type="project" value="TreeGrafter"/>
</dbReference>
<dbReference type="InterPro" id="IPR050080">
    <property type="entry name" value="RNase_PH"/>
</dbReference>
<dbReference type="GO" id="GO:0071051">
    <property type="term" value="P:poly(A)-dependent snoRNA 3'-end processing"/>
    <property type="evidence" value="ECO:0007669"/>
    <property type="project" value="TreeGrafter"/>
</dbReference>
<dbReference type="GO" id="GO:0016075">
    <property type="term" value="P:rRNA catabolic process"/>
    <property type="evidence" value="ECO:0007669"/>
    <property type="project" value="TreeGrafter"/>
</dbReference>
<dbReference type="InterPro" id="IPR020568">
    <property type="entry name" value="Ribosomal_Su5_D2-typ_SF"/>
</dbReference>
<dbReference type="Proteomes" id="UP000887574">
    <property type="component" value="Unplaced"/>
</dbReference>
<organism evidence="3 4">
    <name type="scientific">Ditylenchus dipsaci</name>
    <dbReference type="NCBI Taxonomy" id="166011"/>
    <lineage>
        <taxon>Eukaryota</taxon>
        <taxon>Metazoa</taxon>
        <taxon>Ecdysozoa</taxon>
        <taxon>Nematoda</taxon>
        <taxon>Chromadorea</taxon>
        <taxon>Rhabditida</taxon>
        <taxon>Tylenchina</taxon>
        <taxon>Tylenchomorpha</taxon>
        <taxon>Sphaerularioidea</taxon>
        <taxon>Anguinidae</taxon>
        <taxon>Anguininae</taxon>
        <taxon>Ditylenchus</taxon>
    </lineage>
</organism>
<dbReference type="GO" id="GO:0003723">
    <property type="term" value="F:RNA binding"/>
    <property type="evidence" value="ECO:0007669"/>
    <property type="project" value="TreeGrafter"/>
</dbReference>
<dbReference type="InterPro" id="IPR001247">
    <property type="entry name" value="ExoRNase_PH_dom1"/>
</dbReference>
<reference evidence="4" key="1">
    <citation type="submission" date="2022-11" db="UniProtKB">
        <authorList>
            <consortium name="WormBaseParasite"/>
        </authorList>
    </citation>
    <scope>IDENTIFICATION</scope>
</reference>
<dbReference type="SUPFAM" id="SSF54211">
    <property type="entry name" value="Ribosomal protein S5 domain 2-like"/>
    <property type="match status" value="1"/>
</dbReference>
<evidence type="ECO:0000313" key="4">
    <source>
        <dbReference type="WBParaSite" id="jg14088"/>
    </source>
</evidence>
<dbReference type="InterPro" id="IPR036345">
    <property type="entry name" value="ExoRNase_PH_dom2_sf"/>
</dbReference>
<dbReference type="PANTHER" id="PTHR11953">
    <property type="entry name" value="EXOSOME COMPLEX COMPONENT"/>
    <property type="match status" value="1"/>
</dbReference>
<feature type="domain" description="Exoribonuclease phosphorolytic" evidence="2">
    <location>
        <begin position="18"/>
        <end position="128"/>
    </location>
</feature>
<dbReference type="SUPFAM" id="SSF55666">
    <property type="entry name" value="Ribonuclease PH domain 2-like"/>
    <property type="match status" value="1"/>
</dbReference>